<feature type="region of interest" description="Disordered" evidence="1">
    <location>
        <begin position="156"/>
        <end position="182"/>
    </location>
</feature>
<dbReference type="Pfam" id="PF23093">
    <property type="entry name" value="GBD_Tenm3"/>
    <property type="match status" value="1"/>
</dbReference>
<name>A0A2G8KFI8_STIJA</name>
<comment type="caution">
    <text evidence="4">The sequence shown here is derived from an EMBL/GenBank/DDBJ whole genome shotgun (WGS) entry which is preliminary data.</text>
</comment>
<evidence type="ECO:0000256" key="1">
    <source>
        <dbReference type="SAM" id="MobiDB-lite"/>
    </source>
</evidence>
<accession>A0A2G8KFI8</accession>
<protein>
    <submittedName>
        <fullName evidence="4">Putative teneurin-3 isoform X2</fullName>
    </submittedName>
</protein>
<evidence type="ECO:0000313" key="5">
    <source>
        <dbReference type="Proteomes" id="UP000230750"/>
    </source>
</evidence>
<evidence type="ECO:0000256" key="2">
    <source>
        <dbReference type="SAM" id="Phobius"/>
    </source>
</evidence>
<reference evidence="4 5" key="1">
    <citation type="journal article" date="2017" name="PLoS Biol.">
        <title>The sea cucumber genome provides insights into morphological evolution and visceral regeneration.</title>
        <authorList>
            <person name="Zhang X."/>
            <person name="Sun L."/>
            <person name="Yuan J."/>
            <person name="Sun Y."/>
            <person name="Gao Y."/>
            <person name="Zhang L."/>
            <person name="Li S."/>
            <person name="Dai H."/>
            <person name="Hamel J.F."/>
            <person name="Liu C."/>
            <person name="Yu Y."/>
            <person name="Liu S."/>
            <person name="Lin W."/>
            <person name="Guo K."/>
            <person name="Jin S."/>
            <person name="Xu P."/>
            <person name="Storey K.B."/>
            <person name="Huan P."/>
            <person name="Zhang T."/>
            <person name="Zhou Y."/>
            <person name="Zhang J."/>
            <person name="Lin C."/>
            <person name="Li X."/>
            <person name="Xing L."/>
            <person name="Huo D."/>
            <person name="Sun M."/>
            <person name="Wang L."/>
            <person name="Mercier A."/>
            <person name="Li F."/>
            <person name="Yang H."/>
            <person name="Xiang J."/>
        </authorList>
    </citation>
    <scope>NUCLEOTIDE SEQUENCE [LARGE SCALE GENOMIC DNA]</scope>
    <source>
        <strain evidence="4">Shaxun</strain>
        <tissue evidence="4">Muscle</tissue>
    </source>
</reference>
<proteinExistence type="predicted"/>
<dbReference type="AlphaFoldDB" id="A0A2G8KFI8"/>
<dbReference type="InterPro" id="IPR057629">
    <property type="entry name" value="Teneurin1-4_GBD"/>
</dbReference>
<feature type="compositionally biased region" description="Low complexity" evidence="1">
    <location>
        <begin position="156"/>
        <end position="168"/>
    </location>
</feature>
<evidence type="ECO:0000259" key="3">
    <source>
        <dbReference type="Pfam" id="PF23093"/>
    </source>
</evidence>
<feature type="compositionally biased region" description="Basic and acidic residues" evidence="1">
    <location>
        <begin position="214"/>
        <end position="223"/>
    </location>
</feature>
<dbReference type="EMBL" id="MRZV01000622">
    <property type="protein sequence ID" value="PIK46756.1"/>
    <property type="molecule type" value="Genomic_DNA"/>
</dbReference>
<feature type="transmembrane region" description="Helical" evidence="2">
    <location>
        <begin position="125"/>
        <end position="148"/>
    </location>
</feature>
<dbReference type="Proteomes" id="UP000230750">
    <property type="component" value="Unassembled WGS sequence"/>
</dbReference>
<organism evidence="4 5">
    <name type="scientific">Stichopus japonicus</name>
    <name type="common">Sea cucumber</name>
    <dbReference type="NCBI Taxonomy" id="307972"/>
    <lineage>
        <taxon>Eukaryota</taxon>
        <taxon>Metazoa</taxon>
        <taxon>Echinodermata</taxon>
        <taxon>Eleutherozoa</taxon>
        <taxon>Echinozoa</taxon>
        <taxon>Holothuroidea</taxon>
        <taxon>Aspidochirotacea</taxon>
        <taxon>Aspidochirotida</taxon>
        <taxon>Stichopodidae</taxon>
        <taxon>Apostichopus</taxon>
    </lineage>
</organism>
<evidence type="ECO:0000313" key="4">
    <source>
        <dbReference type="EMBL" id="PIK46756.1"/>
    </source>
</evidence>
<sequence>MVIHISFNGKDYNFYFCTGSSGCSSCAQLRSLGLGGAAGGLSTYKHSRSYNLPDNATLATNRALNSMDNLQMHDRMQDGCPSSPTAVPVFMCNDKDRGTTHTQVVYPHIHQSKDDLKDRPSWRCLAVGFLVFALLLFGVIAFLTVLVMTRAPVSMESFNPSKSSNSESDIGEPGAPVTALGDAGRLPSHSRFDFVQSYTLNGHRSKRDSEEESPEQRFVERRDLRSSTGGHRVWTFTEEFVAGEWFLGIFNDGGNDEDIQIVSTDNGKALIEW</sequence>
<keyword evidence="2" id="KW-0812">Transmembrane</keyword>
<gene>
    <name evidence="4" type="ORF">BSL78_16385</name>
</gene>
<keyword evidence="2" id="KW-0472">Membrane</keyword>
<feature type="domain" description="Teneurin-1-4-like galactose-binding" evidence="3">
    <location>
        <begin position="178"/>
        <end position="263"/>
    </location>
</feature>
<keyword evidence="5" id="KW-1185">Reference proteome</keyword>
<feature type="region of interest" description="Disordered" evidence="1">
    <location>
        <begin position="203"/>
        <end position="223"/>
    </location>
</feature>
<keyword evidence="2" id="KW-1133">Transmembrane helix</keyword>